<dbReference type="PROSITE" id="PS00022">
    <property type="entry name" value="EGF_1"/>
    <property type="match status" value="1"/>
</dbReference>
<dbReference type="PROSITE" id="PS01186">
    <property type="entry name" value="EGF_2"/>
    <property type="match status" value="1"/>
</dbReference>
<feature type="transmembrane region" description="Helical" evidence="3">
    <location>
        <begin position="271"/>
        <end position="292"/>
    </location>
</feature>
<reference evidence="6" key="2">
    <citation type="submission" date="2015-06" db="UniProtKB">
        <authorList>
            <consortium name="EnsemblProtists"/>
        </authorList>
    </citation>
    <scope>IDENTIFICATION</scope>
    <source>
        <strain evidence="6">Emoy2</strain>
    </source>
</reference>
<keyword evidence="3" id="KW-0812">Transmembrane</keyword>
<dbReference type="InParanoid" id="M4BP32"/>
<feature type="compositionally biased region" description="Basic and acidic residues" evidence="2">
    <location>
        <begin position="320"/>
        <end position="329"/>
    </location>
</feature>
<proteinExistence type="predicted"/>
<protein>
    <recommendedName>
        <fullName evidence="5">EGF-like domain-containing protein</fullName>
    </recommendedName>
</protein>
<dbReference type="HOGENOM" id="CLU_800423_0_0_1"/>
<organism evidence="6 7">
    <name type="scientific">Hyaloperonospora arabidopsidis (strain Emoy2)</name>
    <name type="common">Downy mildew agent</name>
    <name type="synonym">Peronospora arabidopsidis</name>
    <dbReference type="NCBI Taxonomy" id="559515"/>
    <lineage>
        <taxon>Eukaryota</taxon>
        <taxon>Sar</taxon>
        <taxon>Stramenopiles</taxon>
        <taxon>Oomycota</taxon>
        <taxon>Peronosporomycetes</taxon>
        <taxon>Peronosporales</taxon>
        <taxon>Peronosporaceae</taxon>
        <taxon>Hyaloperonospora</taxon>
    </lineage>
</organism>
<evidence type="ECO:0000313" key="7">
    <source>
        <dbReference type="Proteomes" id="UP000011713"/>
    </source>
</evidence>
<keyword evidence="3" id="KW-0472">Membrane</keyword>
<feature type="chain" id="PRO_5004049241" description="EGF-like domain-containing protein" evidence="4">
    <location>
        <begin position="21"/>
        <end position="336"/>
    </location>
</feature>
<reference evidence="7" key="1">
    <citation type="journal article" date="2010" name="Science">
        <title>Signatures of adaptation to obligate biotrophy in the Hyaloperonospora arabidopsidis genome.</title>
        <authorList>
            <person name="Baxter L."/>
            <person name="Tripathy S."/>
            <person name="Ishaque N."/>
            <person name="Boot N."/>
            <person name="Cabral A."/>
            <person name="Kemen E."/>
            <person name="Thines M."/>
            <person name="Ah-Fong A."/>
            <person name="Anderson R."/>
            <person name="Badejoko W."/>
            <person name="Bittner-Eddy P."/>
            <person name="Boore J.L."/>
            <person name="Chibucos M.C."/>
            <person name="Coates M."/>
            <person name="Dehal P."/>
            <person name="Delehaunty K."/>
            <person name="Dong S."/>
            <person name="Downton P."/>
            <person name="Dumas B."/>
            <person name="Fabro G."/>
            <person name="Fronick C."/>
            <person name="Fuerstenberg S.I."/>
            <person name="Fulton L."/>
            <person name="Gaulin E."/>
            <person name="Govers F."/>
            <person name="Hughes L."/>
            <person name="Humphray S."/>
            <person name="Jiang R.H."/>
            <person name="Judelson H."/>
            <person name="Kamoun S."/>
            <person name="Kyung K."/>
            <person name="Meijer H."/>
            <person name="Minx P."/>
            <person name="Morris P."/>
            <person name="Nelson J."/>
            <person name="Phuntumart V."/>
            <person name="Qutob D."/>
            <person name="Rehmany A."/>
            <person name="Rougon-Cardoso A."/>
            <person name="Ryden P."/>
            <person name="Torto-Alalibo T."/>
            <person name="Studholme D."/>
            <person name="Wang Y."/>
            <person name="Win J."/>
            <person name="Wood J."/>
            <person name="Clifton S.W."/>
            <person name="Rogers J."/>
            <person name="Van den Ackerveken G."/>
            <person name="Jones J.D."/>
            <person name="McDowell J.M."/>
            <person name="Beynon J."/>
            <person name="Tyler B.M."/>
        </authorList>
    </citation>
    <scope>NUCLEOTIDE SEQUENCE [LARGE SCALE GENOMIC DNA]</scope>
    <source>
        <strain evidence="7">Emoy2</strain>
    </source>
</reference>
<dbReference type="PROSITE" id="PS50026">
    <property type="entry name" value="EGF_3"/>
    <property type="match status" value="1"/>
</dbReference>
<evidence type="ECO:0000256" key="1">
    <source>
        <dbReference type="PROSITE-ProRule" id="PRU00076"/>
    </source>
</evidence>
<dbReference type="Proteomes" id="UP000011713">
    <property type="component" value="Unassembled WGS sequence"/>
</dbReference>
<feature type="compositionally biased region" description="Polar residues" evidence="2">
    <location>
        <begin position="219"/>
        <end position="243"/>
    </location>
</feature>
<keyword evidence="7" id="KW-1185">Reference proteome</keyword>
<dbReference type="eggNOG" id="ENOG502S4UC">
    <property type="taxonomic scope" value="Eukaryota"/>
</dbReference>
<dbReference type="STRING" id="559515.M4BP32"/>
<comment type="caution">
    <text evidence="1">Lacks conserved residue(s) required for the propagation of feature annotation.</text>
</comment>
<dbReference type="EnsemblProtists" id="HpaT808170">
    <property type="protein sequence ID" value="HpaP808170"/>
    <property type="gene ID" value="HpaG808170"/>
</dbReference>
<dbReference type="AlphaFoldDB" id="M4BP32"/>
<accession>M4BP32</accession>
<evidence type="ECO:0000256" key="3">
    <source>
        <dbReference type="SAM" id="Phobius"/>
    </source>
</evidence>
<sequence>MQLLDFFALGFLGLLQTSQAAITCTTTADCAWGETCVAGDSDSVIQACVPSTVCGGSSMGNCPSDDRGKLACLWRPFDDCRDGCAILDGNKGTYKCVSIARCDGYYGGAACSDACYANGLQCNGQGSCNMVSSNLDGTPKFSCTCENGYSGEKCEVALTNTPLMNSSSAAGDKRLIDANFRSDAIKNLSRDDLMERVGGAVVHPSTNISSRPAVDPAGTSFTKTSDDLPSTSNRVLDPSSSDKIPSAVRPSAATDIESLAGSPRSGVHSGVLLLLLVMAIVFMLGTAVFVAYSCKKKQQERAEEDAYALRRAGVANQRDQAGRHTESTQKSHIVTM</sequence>
<dbReference type="Gene3D" id="2.10.25.10">
    <property type="entry name" value="Laminin"/>
    <property type="match status" value="1"/>
</dbReference>
<keyword evidence="3" id="KW-1133">Transmembrane helix</keyword>
<evidence type="ECO:0000256" key="4">
    <source>
        <dbReference type="SAM" id="SignalP"/>
    </source>
</evidence>
<dbReference type="EMBL" id="JH598483">
    <property type="status" value="NOT_ANNOTATED_CDS"/>
    <property type="molecule type" value="Genomic_DNA"/>
</dbReference>
<evidence type="ECO:0000259" key="5">
    <source>
        <dbReference type="PROSITE" id="PS50026"/>
    </source>
</evidence>
<feature type="domain" description="EGF-like" evidence="5">
    <location>
        <begin position="118"/>
        <end position="155"/>
    </location>
</feature>
<dbReference type="VEuPathDB" id="FungiDB:HpaG808170"/>
<feature type="region of interest" description="Disordered" evidence="2">
    <location>
        <begin position="204"/>
        <end position="249"/>
    </location>
</feature>
<keyword evidence="4" id="KW-0732">Signal</keyword>
<keyword evidence="1" id="KW-0245">EGF-like domain</keyword>
<feature type="signal peptide" evidence="4">
    <location>
        <begin position="1"/>
        <end position="20"/>
    </location>
</feature>
<name>M4BP32_HYAAE</name>
<evidence type="ECO:0000313" key="6">
    <source>
        <dbReference type="EnsemblProtists" id="HpaP808170"/>
    </source>
</evidence>
<dbReference type="InterPro" id="IPR000742">
    <property type="entry name" value="EGF"/>
</dbReference>
<feature type="region of interest" description="Disordered" evidence="2">
    <location>
        <begin position="314"/>
        <end position="336"/>
    </location>
</feature>
<keyword evidence="1" id="KW-1015">Disulfide bond</keyword>
<evidence type="ECO:0000256" key="2">
    <source>
        <dbReference type="SAM" id="MobiDB-lite"/>
    </source>
</evidence>
<feature type="disulfide bond" evidence="1">
    <location>
        <begin position="145"/>
        <end position="154"/>
    </location>
</feature>